<evidence type="ECO:0008006" key="3">
    <source>
        <dbReference type="Google" id="ProtNLM"/>
    </source>
</evidence>
<dbReference type="Proteomes" id="UP000012099">
    <property type="component" value="Unassembled WGS sequence"/>
</dbReference>
<comment type="caution">
    <text evidence="1">The sequence shown here is derived from an EMBL/GenBank/DDBJ whole genome shotgun (WGS) entry which is preliminary data.</text>
</comment>
<sequence>MLVPTFKKLICKTSVCVSSHILRIIVKPVFALVPAFKELS</sequence>
<proteinExistence type="predicted"/>
<protein>
    <recommendedName>
        <fullName evidence="3">SLEI domain protein, PF07620 family</fullName>
    </recommendedName>
</protein>
<accession>A0ABN0IYN2</accession>
<keyword evidence="2" id="KW-1185">Reference proteome</keyword>
<name>A0ABN0IYN2_9LEPT</name>
<evidence type="ECO:0000313" key="1">
    <source>
        <dbReference type="EMBL" id="EMM99692.1"/>
    </source>
</evidence>
<gene>
    <name evidence="1" type="ORF">LEP1GSC035_0896</name>
</gene>
<dbReference type="EMBL" id="AHMH02000111">
    <property type="protein sequence ID" value="EMM99692.1"/>
    <property type="molecule type" value="Genomic_DNA"/>
</dbReference>
<organism evidence="1 2">
    <name type="scientific">Leptospira noguchii str. 2007001578</name>
    <dbReference type="NCBI Taxonomy" id="1049974"/>
    <lineage>
        <taxon>Bacteria</taxon>
        <taxon>Pseudomonadati</taxon>
        <taxon>Spirochaetota</taxon>
        <taxon>Spirochaetia</taxon>
        <taxon>Leptospirales</taxon>
        <taxon>Leptospiraceae</taxon>
        <taxon>Leptospira</taxon>
    </lineage>
</organism>
<evidence type="ECO:0000313" key="2">
    <source>
        <dbReference type="Proteomes" id="UP000012099"/>
    </source>
</evidence>
<reference evidence="1 2" key="1">
    <citation type="submission" date="2013-01" db="EMBL/GenBank/DDBJ databases">
        <authorList>
            <person name="Harkins D.M."/>
            <person name="Durkin A.S."/>
            <person name="Brinkac L.M."/>
            <person name="Haft D.H."/>
            <person name="Selengut J.D."/>
            <person name="Sanka R."/>
            <person name="DePew J."/>
            <person name="Purushe J."/>
            <person name="Whelen A.C."/>
            <person name="Vinetz J.M."/>
            <person name="Sutton G.G."/>
            <person name="Nierman W.C."/>
            <person name="Fouts D.E."/>
        </authorList>
    </citation>
    <scope>NUCLEOTIDE SEQUENCE [LARGE SCALE GENOMIC DNA]</scope>
    <source>
        <strain evidence="1 2">2007001578</strain>
    </source>
</reference>